<keyword evidence="1" id="KW-0479">Metal-binding</keyword>
<accession>A0A3C1KUB4</accession>
<proteinExistence type="predicted"/>
<reference evidence="4 5" key="1">
    <citation type="journal article" date="2018" name="Nat. Biotechnol.">
        <title>A standardized bacterial taxonomy based on genome phylogeny substantially revises the tree of life.</title>
        <authorList>
            <person name="Parks D.H."/>
            <person name="Chuvochina M."/>
            <person name="Waite D.W."/>
            <person name="Rinke C."/>
            <person name="Skarshewski A."/>
            <person name="Chaumeil P.A."/>
            <person name="Hugenholtz P."/>
        </authorList>
    </citation>
    <scope>NUCLEOTIDE SEQUENCE [LARGE SCALE GENOMIC DNA]</scope>
    <source>
        <strain evidence="4">UBA9158</strain>
    </source>
</reference>
<dbReference type="InterPro" id="IPR008707">
    <property type="entry name" value="B-propeller_PilY1"/>
</dbReference>
<dbReference type="Proteomes" id="UP000259273">
    <property type="component" value="Unassembled WGS sequence"/>
</dbReference>
<dbReference type="EMBL" id="DMND01000268">
    <property type="protein sequence ID" value="HAN29904.1"/>
    <property type="molecule type" value="Genomic_DNA"/>
</dbReference>
<name>A0A3C1KUB4_9GAMM</name>
<organism evidence="4 5">
    <name type="scientific">Haliea salexigens</name>
    <dbReference type="NCBI Taxonomy" id="287487"/>
    <lineage>
        <taxon>Bacteria</taxon>
        <taxon>Pseudomonadati</taxon>
        <taxon>Pseudomonadota</taxon>
        <taxon>Gammaproteobacteria</taxon>
        <taxon>Cellvibrionales</taxon>
        <taxon>Halieaceae</taxon>
        <taxon>Haliea</taxon>
    </lineage>
</organism>
<comment type="caution">
    <text evidence="4">The sequence shown here is derived from an EMBL/GenBank/DDBJ whole genome shotgun (WGS) entry which is preliminary data.</text>
</comment>
<dbReference type="Pfam" id="PF05567">
    <property type="entry name" value="T4P_PilY1"/>
    <property type="match status" value="1"/>
</dbReference>
<feature type="non-terminal residue" evidence="4">
    <location>
        <position position="348"/>
    </location>
</feature>
<evidence type="ECO:0000313" key="4">
    <source>
        <dbReference type="EMBL" id="HAN29904.1"/>
    </source>
</evidence>
<evidence type="ECO:0000313" key="5">
    <source>
        <dbReference type="Proteomes" id="UP000259273"/>
    </source>
</evidence>
<gene>
    <name evidence="4" type="ORF">DCP75_19730</name>
</gene>
<evidence type="ECO:0000256" key="2">
    <source>
        <dbReference type="ARBA" id="ARBA00022837"/>
    </source>
</evidence>
<sequence length="348" mass="37311">MWAYFGMRRGGNGYYALDISDPGNPSFLWHINASTTGFTELGQTWSEPVVTRIPGYTDGSGVAKPVLIFGAGYDTNKDSSGLATPDACGRGIFIVDAETGALVWSVTPAANSVKNLRESGLQHSVAAPVTVLDGNGDKLTDRIYFADTGGNVWRVDLPGNVLPTASQTTWQINQLASLGGGNTANDRRFFSAPDVVRIRFDGNPIDAILIGSGDRTNPNATDVNNRFYMIRDLAIGAYTTARPSTADCADEDIVDFRCFLPINNSSLYNITNNRLVTGTEEQRATALAALKAALGWRLNLTGEGEKSLSKSITLSGKVFFTTFTPSSVLDDINVCEPVSGIGRLYVVD</sequence>
<dbReference type="GO" id="GO:0046872">
    <property type="term" value="F:metal ion binding"/>
    <property type="evidence" value="ECO:0007669"/>
    <property type="project" value="UniProtKB-KW"/>
</dbReference>
<evidence type="ECO:0000259" key="3">
    <source>
        <dbReference type="Pfam" id="PF05567"/>
    </source>
</evidence>
<protein>
    <recommendedName>
        <fullName evidence="3">PilY1 beta-propeller domain-containing protein</fullName>
    </recommendedName>
</protein>
<keyword evidence="2" id="KW-0106">Calcium</keyword>
<feature type="domain" description="PilY1 beta-propeller" evidence="3">
    <location>
        <begin position="6"/>
        <end position="161"/>
    </location>
</feature>
<dbReference type="AlphaFoldDB" id="A0A3C1KUB4"/>
<evidence type="ECO:0000256" key="1">
    <source>
        <dbReference type="ARBA" id="ARBA00022723"/>
    </source>
</evidence>